<feature type="region of interest" description="Disordered" evidence="1">
    <location>
        <begin position="83"/>
        <end position="102"/>
    </location>
</feature>
<keyword evidence="3" id="KW-1185">Reference proteome</keyword>
<protein>
    <submittedName>
        <fullName evidence="2">Uncharacterized protein</fullName>
    </submittedName>
</protein>
<comment type="caution">
    <text evidence="2">The sequence shown here is derived from an EMBL/GenBank/DDBJ whole genome shotgun (WGS) entry which is preliminary data.</text>
</comment>
<gene>
    <name evidence="2" type="ORF">OSTQU699_LOCUS7109</name>
</gene>
<evidence type="ECO:0000313" key="2">
    <source>
        <dbReference type="EMBL" id="CAD7701752.1"/>
    </source>
</evidence>
<dbReference type="EMBL" id="CAJHUC010001626">
    <property type="protein sequence ID" value="CAD7701752.1"/>
    <property type="molecule type" value="Genomic_DNA"/>
</dbReference>
<dbReference type="AlphaFoldDB" id="A0A8S1J2I0"/>
<reference evidence="2" key="1">
    <citation type="submission" date="2020-12" db="EMBL/GenBank/DDBJ databases">
        <authorList>
            <person name="Iha C."/>
        </authorList>
    </citation>
    <scope>NUCLEOTIDE SEQUENCE</scope>
</reference>
<feature type="region of interest" description="Disordered" evidence="1">
    <location>
        <begin position="1"/>
        <end position="48"/>
    </location>
</feature>
<organism evidence="2 3">
    <name type="scientific">Ostreobium quekettii</name>
    <dbReference type="NCBI Taxonomy" id="121088"/>
    <lineage>
        <taxon>Eukaryota</taxon>
        <taxon>Viridiplantae</taxon>
        <taxon>Chlorophyta</taxon>
        <taxon>core chlorophytes</taxon>
        <taxon>Ulvophyceae</taxon>
        <taxon>TCBD clade</taxon>
        <taxon>Bryopsidales</taxon>
        <taxon>Ostreobineae</taxon>
        <taxon>Ostreobiaceae</taxon>
        <taxon>Ostreobium</taxon>
    </lineage>
</organism>
<name>A0A8S1J2I0_9CHLO</name>
<dbReference type="Proteomes" id="UP000708148">
    <property type="component" value="Unassembled WGS sequence"/>
</dbReference>
<sequence>MPSYTNRRSPVRLAAPSRRLPPWPPVALSPEEQAAARHPSGAPAGRPALHGCRPAERVSRVLNSKALCACVRSAPCLCNDECHRASPAGDREQKNRKGAEGL</sequence>
<accession>A0A8S1J2I0</accession>
<proteinExistence type="predicted"/>
<evidence type="ECO:0000313" key="3">
    <source>
        <dbReference type="Proteomes" id="UP000708148"/>
    </source>
</evidence>
<evidence type="ECO:0000256" key="1">
    <source>
        <dbReference type="SAM" id="MobiDB-lite"/>
    </source>
</evidence>